<keyword evidence="1" id="KW-0812">Transmembrane</keyword>
<proteinExistence type="predicted"/>
<evidence type="ECO:0000256" key="1">
    <source>
        <dbReference type="SAM" id="Phobius"/>
    </source>
</evidence>
<dbReference type="STRING" id="1230341.AAV35_008725"/>
<feature type="transmembrane region" description="Helical" evidence="1">
    <location>
        <begin position="31"/>
        <end position="55"/>
    </location>
</feature>
<gene>
    <name evidence="2" type="ORF">MJ3_07178</name>
</gene>
<evidence type="ECO:0008006" key="4">
    <source>
        <dbReference type="Google" id="ProtNLM"/>
    </source>
</evidence>
<dbReference type="Proteomes" id="UP000011746">
    <property type="component" value="Unassembled WGS sequence"/>
</dbReference>
<comment type="caution">
    <text evidence="2">The sequence shown here is derived from an EMBL/GenBank/DDBJ whole genome shotgun (WGS) entry which is preliminary data.</text>
</comment>
<dbReference type="EMBL" id="AMPQ01000008">
    <property type="protein sequence ID" value="EKE31543.1"/>
    <property type="molecule type" value="Genomic_DNA"/>
</dbReference>
<reference evidence="2 3" key="1">
    <citation type="journal article" date="2012" name="J. Bacteriol.">
        <title>Draft Genome Sequence of Salimicrobium sp. Strain MJ3, Isolated from Myulchi-Jeot, Korean Fermented Seafood.</title>
        <authorList>
            <person name="Lee S.H."/>
            <person name="Jung J.Y."/>
            <person name="Jeon C.O."/>
        </authorList>
    </citation>
    <scope>NUCLEOTIDE SEQUENCE [LARGE SCALE GENOMIC DNA]</scope>
    <source>
        <strain evidence="2 3">MJ3</strain>
    </source>
</reference>
<evidence type="ECO:0000313" key="3">
    <source>
        <dbReference type="Proteomes" id="UP000011746"/>
    </source>
</evidence>
<accession>K2G8W3</accession>
<evidence type="ECO:0000313" key="2">
    <source>
        <dbReference type="EMBL" id="EKE31543.1"/>
    </source>
</evidence>
<keyword evidence="3" id="KW-1185">Reference proteome</keyword>
<keyword evidence="1" id="KW-0472">Membrane</keyword>
<feature type="transmembrane region" description="Helical" evidence="1">
    <location>
        <begin position="76"/>
        <end position="99"/>
    </location>
</feature>
<name>K2G8W3_9BACI</name>
<protein>
    <recommendedName>
        <fullName evidence="4">DUF4190 domain-containing protein</fullName>
    </recommendedName>
</protein>
<keyword evidence="1" id="KW-1133">Transmembrane helix</keyword>
<dbReference type="AlphaFoldDB" id="K2G8W3"/>
<sequence length="100" mass="10955">MICEAENKRDCIGEEGVIVKEIHESKAVTSMVLGLISLPVPLIGWLLGIFAVAYARPALKSISYDNPKRWYAVTGMVCGILGIVMDVSIVLIALIIFFFL</sequence>
<organism evidence="2 3">
    <name type="scientific">Salimicrobium jeotgali</name>
    <dbReference type="NCBI Taxonomy" id="1230341"/>
    <lineage>
        <taxon>Bacteria</taxon>
        <taxon>Bacillati</taxon>
        <taxon>Bacillota</taxon>
        <taxon>Bacilli</taxon>
        <taxon>Bacillales</taxon>
        <taxon>Bacillaceae</taxon>
        <taxon>Salimicrobium</taxon>
    </lineage>
</organism>